<keyword evidence="2" id="KW-0472">Membrane</keyword>
<dbReference type="EMBL" id="NHRY01000122">
    <property type="protein sequence ID" value="PPQ34257.1"/>
    <property type="molecule type" value="Genomic_DNA"/>
</dbReference>
<keyword evidence="2" id="KW-1133">Transmembrane helix</keyword>
<dbReference type="AlphaFoldDB" id="A0A2S6NI18"/>
<feature type="transmembrane region" description="Helical" evidence="2">
    <location>
        <begin position="72"/>
        <end position="94"/>
    </location>
</feature>
<feature type="region of interest" description="Disordered" evidence="1">
    <location>
        <begin position="1"/>
        <end position="48"/>
    </location>
</feature>
<evidence type="ECO:0000313" key="4">
    <source>
        <dbReference type="Proteomes" id="UP000239724"/>
    </source>
</evidence>
<organism evidence="3 4">
    <name type="scientific">Rhodopila globiformis</name>
    <name type="common">Rhodopseudomonas globiformis</name>
    <dbReference type="NCBI Taxonomy" id="1071"/>
    <lineage>
        <taxon>Bacteria</taxon>
        <taxon>Pseudomonadati</taxon>
        <taxon>Pseudomonadota</taxon>
        <taxon>Alphaproteobacteria</taxon>
        <taxon>Acetobacterales</taxon>
        <taxon>Acetobacteraceae</taxon>
        <taxon>Rhodopila</taxon>
    </lineage>
</organism>
<feature type="compositionally biased region" description="Polar residues" evidence="1">
    <location>
        <begin position="35"/>
        <end position="46"/>
    </location>
</feature>
<evidence type="ECO:0000256" key="1">
    <source>
        <dbReference type="SAM" id="MobiDB-lite"/>
    </source>
</evidence>
<evidence type="ECO:0000313" key="3">
    <source>
        <dbReference type="EMBL" id="PPQ34257.1"/>
    </source>
</evidence>
<sequence>MMRGLRRADRTEDRDWGQPSGGLTTSGISIDDAATSPQQANRQQPTDPLAPLIRLLARQAAREYRRHRGLGLLEIALGLLVVSLLLMAILTAMWGGLHQ</sequence>
<comment type="caution">
    <text evidence="3">The sequence shown here is derived from an EMBL/GenBank/DDBJ whole genome shotgun (WGS) entry which is preliminary data.</text>
</comment>
<reference evidence="3 4" key="1">
    <citation type="journal article" date="2018" name="Arch. Microbiol.">
        <title>New insights into the metabolic potential of the phototrophic purple bacterium Rhodopila globiformis DSM 161(T) from its draft genome sequence and evidence for a vanadium-dependent nitrogenase.</title>
        <authorList>
            <person name="Imhoff J.F."/>
            <person name="Rahn T."/>
            <person name="Kunzel S."/>
            <person name="Neulinger S.C."/>
        </authorList>
    </citation>
    <scope>NUCLEOTIDE SEQUENCE [LARGE SCALE GENOMIC DNA]</scope>
    <source>
        <strain evidence="3 4">DSM 161</strain>
    </source>
</reference>
<keyword evidence="2" id="KW-0812">Transmembrane</keyword>
<protein>
    <submittedName>
        <fullName evidence="3">Uncharacterized protein</fullName>
    </submittedName>
</protein>
<keyword evidence="4" id="KW-1185">Reference proteome</keyword>
<dbReference type="Proteomes" id="UP000239724">
    <property type="component" value="Unassembled WGS sequence"/>
</dbReference>
<feature type="compositionally biased region" description="Basic and acidic residues" evidence="1">
    <location>
        <begin position="1"/>
        <end position="16"/>
    </location>
</feature>
<proteinExistence type="predicted"/>
<gene>
    <name evidence="3" type="ORF">CCS01_11765</name>
</gene>
<accession>A0A2S6NI18</accession>
<evidence type="ECO:0000256" key="2">
    <source>
        <dbReference type="SAM" id="Phobius"/>
    </source>
</evidence>
<name>A0A2S6NI18_RHOGL</name>